<feature type="region of interest" description="Disordered" evidence="1">
    <location>
        <begin position="587"/>
        <end position="606"/>
    </location>
</feature>
<dbReference type="Proteomes" id="UP001174136">
    <property type="component" value="Unassembled WGS sequence"/>
</dbReference>
<dbReference type="PANTHER" id="PTHR46497:SF1">
    <property type="entry name" value="THIOREDOXIN DOMAIN-CONTAINING PROTEIN 11"/>
    <property type="match status" value="1"/>
</dbReference>
<name>A0AA47MUP9_MERPO</name>
<evidence type="ECO:0000259" key="2">
    <source>
        <dbReference type="PROSITE" id="PS51352"/>
    </source>
</evidence>
<organism evidence="3 4">
    <name type="scientific">Merluccius polli</name>
    <name type="common">Benguela hake</name>
    <name type="synonym">Merluccius cadenati</name>
    <dbReference type="NCBI Taxonomy" id="89951"/>
    <lineage>
        <taxon>Eukaryota</taxon>
        <taxon>Metazoa</taxon>
        <taxon>Chordata</taxon>
        <taxon>Craniata</taxon>
        <taxon>Vertebrata</taxon>
        <taxon>Euteleostomi</taxon>
        <taxon>Actinopterygii</taxon>
        <taxon>Neopterygii</taxon>
        <taxon>Teleostei</taxon>
        <taxon>Neoteleostei</taxon>
        <taxon>Acanthomorphata</taxon>
        <taxon>Zeiogadaria</taxon>
        <taxon>Gadariae</taxon>
        <taxon>Gadiformes</taxon>
        <taxon>Gadoidei</taxon>
        <taxon>Merlucciidae</taxon>
        <taxon>Merluccius</taxon>
    </lineage>
</organism>
<dbReference type="InterPro" id="IPR036249">
    <property type="entry name" value="Thioredoxin-like_sf"/>
</dbReference>
<dbReference type="CDD" id="cd02995">
    <property type="entry name" value="PDI_a_PDI_a'_C"/>
    <property type="match status" value="1"/>
</dbReference>
<protein>
    <submittedName>
        <fullName evidence="3">Thioredoxin domain-containing protein 11</fullName>
    </submittedName>
</protein>
<dbReference type="AlphaFoldDB" id="A0AA47MUP9"/>
<dbReference type="PROSITE" id="PS51352">
    <property type="entry name" value="THIOREDOXIN_2"/>
    <property type="match status" value="1"/>
</dbReference>
<sequence length="865" mass="96147">MLRRLWRSLRQVLFLMARRPDLVCGAILLGVLLILAVKFTCSRAKGVVAAARPPVRFFSAEAPVVERLRSVAEVSLIFFYAPWCAHSMAARHEVQTVAKKLAKQVQFVAVNCWWSQGKCRKRNRLFQYPVIHLFYKRFGPIHYRGPFIAAYVESFVLRVLTPLTYLPSRATLKDFLSYHEPGVVGFFQFNSSPQPPGYLTYLSSALQALKRDFRGGTRFGVVTNRQVAEAISIQEDQTVYLHRRFNSSLIFPRQEQNFTSEGICSWVFQHQETVLRWLQPPGTKSTLLERELNKGPALLLFLAHNPLSSEGNPTLKQMADIAVRYHSCDRRERRDWASGRASVGCQSVVQPGSSGADGSTTVCELCLNTSRPGVGTSAATPCSFLSRARGGRASLLLYQSGGVAMLHPAMATGTSPATCSNFRCGYDPFSLYSACCRRRQLEPHGSPPPAANERPEEQGASFVPPPASSSSSTPPSSGPSQEGANITGLRCRTNKTLNFYVLDAALTWPLAVRLGAPSNTSGSRPDTPGSQVGGGEWSFATIIDLKDEVHYVLDRSPTRSLAESLEVFIRNFSAPYSPLQRHLVGQGGVDAGAESGRPSEEQPQKRPLITELTTASFLPSIMEAHKDVLVFYYTQWCGFCTALNHVLIQLARLFQGNGTMTIARINVARNDLSWEFMVDHVPSILLFPRYRKHLSVKFPSDELITLPNLLRFLLKHTGSTHHHPRVQSVTSSTTEGAGPGPGLSVLHAELHLLQDELRALHLARKRLAQQLAQLWQDNHPLISEAQSVALQRESLAEQHRQKSHQLGKAVRRLQELADTSESLLSENALLRALLKALRERTEMEEVEEKEREEMGDVEKAGARNQ</sequence>
<evidence type="ECO:0000313" key="3">
    <source>
        <dbReference type="EMBL" id="KAK0146515.1"/>
    </source>
</evidence>
<dbReference type="InterPro" id="IPR013766">
    <property type="entry name" value="Thioredoxin_domain"/>
</dbReference>
<dbReference type="EMBL" id="JAOPHQ010002569">
    <property type="protein sequence ID" value="KAK0146515.1"/>
    <property type="molecule type" value="Genomic_DNA"/>
</dbReference>
<dbReference type="InterPro" id="IPR052792">
    <property type="entry name" value="Thioredoxin_dom-contain_11"/>
</dbReference>
<reference evidence="3" key="1">
    <citation type="journal article" date="2023" name="Front. Mar. Sci.">
        <title>A new Merluccius polli reference genome to investigate the effects of global change in West African waters.</title>
        <authorList>
            <person name="Mateo J.L."/>
            <person name="Blanco-Fernandez C."/>
            <person name="Garcia-Vazquez E."/>
            <person name="Machado-Schiaffino G."/>
        </authorList>
    </citation>
    <scope>NUCLEOTIDE SEQUENCE</scope>
    <source>
        <strain evidence="3">C29</strain>
        <tissue evidence="3">Fin</tissue>
    </source>
</reference>
<dbReference type="PANTHER" id="PTHR46497">
    <property type="entry name" value="THIOREDOXIN DOMAIN-CONTAINING PROTEIN 11"/>
    <property type="match status" value="1"/>
</dbReference>
<feature type="domain" description="Thioredoxin" evidence="2">
    <location>
        <begin position="46"/>
        <end position="165"/>
    </location>
</feature>
<gene>
    <name evidence="3" type="primary">TXNDC11</name>
    <name evidence="3" type="ORF">N1851_014148</name>
</gene>
<comment type="caution">
    <text evidence="3">The sequence shown here is derived from an EMBL/GenBank/DDBJ whole genome shotgun (WGS) entry which is preliminary data.</text>
</comment>
<dbReference type="Pfam" id="PF00085">
    <property type="entry name" value="Thioredoxin"/>
    <property type="match status" value="2"/>
</dbReference>
<dbReference type="InterPro" id="IPR058777">
    <property type="entry name" value="TXNDC11_thioredoxin"/>
</dbReference>
<feature type="region of interest" description="Disordered" evidence="1">
    <location>
        <begin position="442"/>
        <end position="486"/>
    </location>
</feature>
<feature type="region of interest" description="Disordered" evidence="1">
    <location>
        <begin position="841"/>
        <end position="865"/>
    </location>
</feature>
<evidence type="ECO:0000256" key="1">
    <source>
        <dbReference type="SAM" id="MobiDB-lite"/>
    </source>
</evidence>
<dbReference type="SUPFAM" id="SSF52833">
    <property type="entry name" value="Thioredoxin-like"/>
    <property type="match status" value="2"/>
</dbReference>
<proteinExistence type="predicted"/>
<keyword evidence="4" id="KW-1185">Reference proteome</keyword>
<feature type="compositionally biased region" description="Low complexity" evidence="1">
    <location>
        <begin position="468"/>
        <end position="480"/>
    </location>
</feature>
<evidence type="ECO:0000313" key="4">
    <source>
        <dbReference type="Proteomes" id="UP001174136"/>
    </source>
</evidence>
<dbReference type="Gene3D" id="3.40.30.10">
    <property type="entry name" value="Glutaredoxin"/>
    <property type="match status" value="3"/>
</dbReference>
<dbReference type="CDD" id="cd02981">
    <property type="entry name" value="PDI_b_family"/>
    <property type="match status" value="1"/>
</dbReference>
<dbReference type="Pfam" id="PF26234">
    <property type="entry name" value="TXNDC11_2nd"/>
    <property type="match status" value="1"/>
</dbReference>
<accession>A0AA47MUP9</accession>